<organism evidence="9 10">
    <name type="scientific">Staphylotrichum longicolle</name>
    <dbReference type="NCBI Taxonomy" id="669026"/>
    <lineage>
        <taxon>Eukaryota</taxon>
        <taxon>Fungi</taxon>
        <taxon>Dikarya</taxon>
        <taxon>Ascomycota</taxon>
        <taxon>Pezizomycotina</taxon>
        <taxon>Sordariomycetes</taxon>
        <taxon>Sordariomycetidae</taxon>
        <taxon>Sordariales</taxon>
        <taxon>Chaetomiaceae</taxon>
        <taxon>Staphylotrichum</taxon>
    </lineage>
</organism>
<feature type="domain" description="Rhodopsin" evidence="8">
    <location>
        <begin position="11"/>
        <end position="250"/>
    </location>
</feature>
<feature type="transmembrane region" description="Helical" evidence="7">
    <location>
        <begin position="156"/>
        <end position="179"/>
    </location>
</feature>
<dbReference type="AlphaFoldDB" id="A0AAD4HZK0"/>
<feature type="transmembrane region" description="Helical" evidence="7">
    <location>
        <begin position="223"/>
        <end position="246"/>
    </location>
</feature>
<dbReference type="InterPro" id="IPR049326">
    <property type="entry name" value="Rhodopsin_dom_fungi"/>
</dbReference>
<dbReference type="EMBL" id="JAHCVI010000002">
    <property type="protein sequence ID" value="KAG7288946.1"/>
    <property type="molecule type" value="Genomic_DNA"/>
</dbReference>
<comment type="similarity">
    <text evidence="5">Belongs to the SAT4 family.</text>
</comment>
<evidence type="ECO:0000256" key="4">
    <source>
        <dbReference type="ARBA" id="ARBA00023136"/>
    </source>
</evidence>
<dbReference type="Proteomes" id="UP001197093">
    <property type="component" value="Unassembled WGS sequence"/>
</dbReference>
<comment type="caution">
    <text evidence="9">The sequence shown here is derived from an EMBL/GenBank/DDBJ whole genome shotgun (WGS) entry which is preliminary data.</text>
</comment>
<reference evidence="9" key="1">
    <citation type="submission" date="2023-02" db="EMBL/GenBank/DDBJ databases">
        <authorList>
            <person name="Palmer J.M."/>
        </authorList>
    </citation>
    <scope>NUCLEOTIDE SEQUENCE</scope>
    <source>
        <strain evidence="9">FW57</strain>
    </source>
</reference>
<accession>A0AAD4HZK0</accession>
<feature type="transmembrane region" description="Helical" evidence="7">
    <location>
        <begin position="28"/>
        <end position="49"/>
    </location>
</feature>
<feature type="region of interest" description="Disordered" evidence="6">
    <location>
        <begin position="268"/>
        <end position="317"/>
    </location>
</feature>
<evidence type="ECO:0000256" key="1">
    <source>
        <dbReference type="ARBA" id="ARBA00004141"/>
    </source>
</evidence>
<evidence type="ECO:0000256" key="2">
    <source>
        <dbReference type="ARBA" id="ARBA00022692"/>
    </source>
</evidence>
<dbReference type="GO" id="GO:0016020">
    <property type="term" value="C:membrane"/>
    <property type="evidence" value="ECO:0007669"/>
    <property type="project" value="UniProtKB-SubCell"/>
</dbReference>
<name>A0AAD4HZK0_9PEZI</name>
<proteinExistence type="inferred from homology"/>
<feature type="transmembrane region" description="Helical" evidence="7">
    <location>
        <begin position="191"/>
        <end position="211"/>
    </location>
</feature>
<keyword evidence="4 7" id="KW-0472">Membrane</keyword>
<comment type="subcellular location">
    <subcellularLocation>
        <location evidence="1">Membrane</location>
        <topology evidence="1">Multi-pass membrane protein</topology>
    </subcellularLocation>
</comment>
<evidence type="ECO:0000259" key="8">
    <source>
        <dbReference type="Pfam" id="PF20684"/>
    </source>
</evidence>
<gene>
    <name evidence="9" type="ORF">NEMBOFW57_005306</name>
</gene>
<sequence>MAVVATVAVALRYLSKARTQKKFAADDLLILAGLVLFYAYTIVFMYGLYDSGGTLVIAEMTSLDQLTAVLKWIWVSEIFMTIILTFVKASIVVWYWNIFAVNNSDIRIPMMVIGGLCLAWGLIALLIVIFQCTPVYAAWDMVANQTARCFSFGNLILGYETSNMVLDVAILVLPLRAVFKLKMNLSKKITVAGIFCLGAFVAITCIIRIIYMYNPHDPVKIDLYQGMLWSSIEMGIAIVCCCLPTLGRLLPGSGILPTLSRWFSSLRSGTRSSKDQKPSFVKNTWPMASHGTSPETESTRELHSRSSNGDASMKGPQFLTHQVQLSEPGYARY</sequence>
<keyword evidence="2 7" id="KW-0812">Transmembrane</keyword>
<evidence type="ECO:0000313" key="9">
    <source>
        <dbReference type="EMBL" id="KAG7288946.1"/>
    </source>
</evidence>
<evidence type="ECO:0000256" key="7">
    <source>
        <dbReference type="SAM" id="Phobius"/>
    </source>
</evidence>
<evidence type="ECO:0000256" key="3">
    <source>
        <dbReference type="ARBA" id="ARBA00022989"/>
    </source>
</evidence>
<dbReference type="InterPro" id="IPR052337">
    <property type="entry name" value="SAT4-like"/>
</dbReference>
<keyword evidence="10" id="KW-1185">Reference proteome</keyword>
<protein>
    <recommendedName>
        <fullName evidence="8">Rhodopsin domain-containing protein</fullName>
    </recommendedName>
</protein>
<keyword evidence="3 7" id="KW-1133">Transmembrane helix</keyword>
<dbReference type="PANTHER" id="PTHR33048">
    <property type="entry name" value="PTH11-LIKE INTEGRAL MEMBRANE PROTEIN (AFU_ORTHOLOGUE AFUA_5G11245)"/>
    <property type="match status" value="1"/>
</dbReference>
<evidence type="ECO:0000256" key="5">
    <source>
        <dbReference type="ARBA" id="ARBA00038359"/>
    </source>
</evidence>
<feature type="transmembrane region" description="Helical" evidence="7">
    <location>
        <begin position="108"/>
        <end position="136"/>
    </location>
</feature>
<evidence type="ECO:0000313" key="10">
    <source>
        <dbReference type="Proteomes" id="UP001197093"/>
    </source>
</evidence>
<evidence type="ECO:0000256" key="6">
    <source>
        <dbReference type="SAM" id="MobiDB-lite"/>
    </source>
</evidence>
<feature type="transmembrane region" description="Helical" evidence="7">
    <location>
        <begin position="69"/>
        <end position="96"/>
    </location>
</feature>
<dbReference type="PANTHER" id="PTHR33048:SF47">
    <property type="entry name" value="INTEGRAL MEMBRANE PROTEIN-RELATED"/>
    <property type="match status" value="1"/>
</dbReference>
<dbReference type="Pfam" id="PF20684">
    <property type="entry name" value="Fung_rhodopsin"/>
    <property type="match status" value="1"/>
</dbReference>